<proteinExistence type="predicted"/>
<dbReference type="EMBL" id="BART01010368">
    <property type="protein sequence ID" value="GAG88325.1"/>
    <property type="molecule type" value="Genomic_DNA"/>
</dbReference>
<comment type="caution">
    <text evidence="1">The sequence shown here is derived from an EMBL/GenBank/DDBJ whole genome shotgun (WGS) entry which is preliminary data.</text>
</comment>
<organism evidence="1">
    <name type="scientific">marine sediment metagenome</name>
    <dbReference type="NCBI Taxonomy" id="412755"/>
    <lineage>
        <taxon>unclassified sequences</taxon>
        <taxon>metagenomes</taxon>
        <taxon>ecological metagenomes</taxon>
    </lineage>
</organism>
<name>X1B031_9ZZZZ</name>
<evidence type="ECO:0000313" key="1">
    <source>
        <dbReference type="EMBL" id="GAG88325.1"/>
    </source>
</evidence>
<dbReference type="AlphaFoldDB" id="X1B031"/>
<protein>
    <submittedName>
        <fullName evidence="1">Uncharacterized protein</fullName>
    </submittedName>
</protein>
<feature type="non-terminal residue" evidence="1">
    <location>
        <position position="1"/>
    </location>
</feature>
<gene>
    <name evidence="1" type="ORF">S01H4_22581</name>
</gene>
<sequence length="49" mass="5264">LREMVVSLSKMQKIVPALGYADFSGVEHAVAFNLTGLPPAKVVYCVEQG</sequence>
<reference evidence="1" key="1">
    <citation type="journal article" date="2014" name="Front. Microbiol.">
        <title>High frequency of phylogenetically diverse reductive dehalogenase-homologous genes in deep subseafloor sedimentary metagenomes.</title>
        <authorList>
            <person name="Kawai M."/>
            <person name="Futagami T."/>
            <person name="Toyoda A."/>
            <person name="Takaki Y."/>
            <person name="Nishi S."/>
            <person name="Hori S."/>
            <person name="Arai W."/>
            <person name="Tsubouchi T."/>
            <person name="Morono Y."/>
            <person name="Uchiyama I."/>
            <person name="Ito T."/>
            <person name="Fujiyama A."/>
            <person name="Inagaki F."/>
            <person name="Takami H."/>
        </authorList>
    </citation>
    <scope>NUCLEOTIDE SEQUENCE</scope>
    <source>
        <strain evidence="1">Expedition CK06-06</strain>
    </source>
</reference>
<accession>X1B031</accession>